<evidence type="ECO:0000256" key="10">
    <source>
        <dbReference type="RuleBase" id="RU363063"/>
    </source>
</evidence>
<dbReference type="AlphaFoldDB" id="A0A5C3M136"/>
<dbReference type="EC" id="2.4.1.-" evidence="10"/>
<evidence type="ECO:0000256" key="9">
    <source>
        <dbReference type="ARBA" id="ARBA00023136"/>
    </source>
</evidence>
<name>A0A5C3M136_9AGAR</name>
<keyword evidence="4 11" id="KW-0808">Transferase</keyword>
<feature type="transmembrane region" description="Helical" evidence="10">
    <location>
        <begin position="32"/>
        <end position="52"/>
    </location>
</feature>
<dbReference type="STRING" id="68775.A0A5C3M136"/>
<dbReference type="GO" id="GO:0000139">
    <property type="term" value="C:Golgi membrane"/>
    <property type="evidence" value="ECO:0007669"/>
    <property type="project" value="UniProtKB-SubCell"/>
</dbReference>
<gene>
    <name evidence="11" type="ORF">BDQ12DRAFT_712584</name>
</gene>
<proteinExistence type="inferred from homology"/>
<dbReference type="GO" id="GO:0016758">
    <property type="term" value="F:hexosyltransferase activity"/>
    <property type="evidence" value="ECO:0007669"/>
    <property type="project" value="InterPro"/>
</dbReference>
<keyword evidence="12" id="KW-1185">Reference proteome</keyword>
<evidence type="ECO:0000256" key="8">
    <source>
        <dbReference type="ARBA" id="ARBA00023034"/>
    </source>
</evidence>
<evidence type="ECO:0000256" key="1">
    <source>
        <dbReference type="ARBA" id="ARBA00004323"/>
    </source>
</evidence>
<keyword evidence="8 10" id="KW-0333">Golgi apparatus</keyword>
<evidence type="ECO:0000256" key="7">
    <source>
        <dbReference type="ARBA" id="ARBA00022989"/>
    </source>
</evidence>
<accession>A0A5C3M136</accession>
<comment type="similarity">
    <text evidence="2 10">Belongs to the glycosyltransferase 31 family.</text>
</comment>
<protein>
    <recommendedName>
        <fullName evidence="10">Hexosyltransferase</fullName>
        <ecNumber evidence="10">2.4.1.-</ecNumber>
    </recommendedName>
</protein>
<dbReference type="PANTHER" id="PTHR11214">
    <property type="entry name" value="BETA-1,3-N-ACETYLGLUCOSAMINYLTRANSFERASE"/>
    <property type="match status" value="1"/>
</dbReference>
<evidence type="ECO:0000313" key="11">
    <source>
        <dbReference type="EMBL" id="TFK39094.1"/>
    </source>
</evidence>
<dbReference type="InterPro" id="IPR002659">
    <property type="entry name" value="Glyco_trans_31"/>
</dbReference>
<dbReference type="Pfam" id="PF01762">
    <property type="entry name" value="Galactosyl_T"/>
    <property type="match status" value="1"/>
</dbReference>
<keyword evidence="5 10" id="KW-0812">Transmembrane</keyword>
<keyword evidence="3 10" id="KW-0328">Glycosyltransferase</keyword>
<comment type="subcellular location">
    <subcellularLocation>
        <location evidence="1 10">Golgi apparatus membrane</location>
        <topology evidence="1 10">Single-pass type II membrane protein</topology>
    </subcellularLocation>
</comment>
<evidence type="ECO:0000256" key="3">
    <source>
        <dbReference type="ARBA" id="ARBA00022676"/>
    </source>
</evidence>
<evidence type="ECO:0000256" key="4">
    <source>
        <dbReference type="ARBA" id="ARBA00022679"/>
    </source>
</evidence>
<evidence type="ECO:0000256" key="2">
    <source>
        <dbReference type="ARBA" id="ARBA00008661"/>
    </source>
</evidence>
<organism evidence="11 12">
    <name type="scientific">Crucibulum laeve</name>
    <dbReference type="NCBI Taxonomy" id="68775"/>
    <lineage>
        <taxon>Eukaryota</taxon>
        <taxon>Fungi</taxon>
        <taxon>Dikarya</taxon>
        <taxon>Basidiomycota</taxon>
        <taxon>Agaricomycotina</taxon>
        <taxon>Agaricomycetes</taxon>
        <taxon>Agaricomycetidae</taxon>
        <taxon>Agaricales</taxon>
        <taxon>Agaricineae</taxon>
        <taxon>Nidulariaceae</taxon>
        <taxon>Crucibulum</taxon>
    </lineage>
</organism>
<sequence length="402" mass="46121">MYPPTQYSRLPTDPEGGPLPALGRKRFFNRRLLRPLSIGLAVVFFVSVVAYASKNHLKDVQVPFVSLPPKVEFPNNTFIFDQGPRPTYLDTPPKKPLVLRIAVISRIDEFERRQTLRDTILNGVPESEVQFVYRFFLGANPEGLIEGSVTNFQLSQEKRKHNDIVVFEDILDIPERLSEKRYSALKWAGEAHHDSYDYFMTIDSDTFCRYGVLSRRLEHLYTDKDVKPREQPILIGRMGSHLTYFQNTVADGNKNATLEDEFVKGPWFPYPIGIGYMLSSSLVNTILSADPSLPHHIHYPSDDVMIGAWVAGLKYFPDPTIEFETTAEHSPEPVHRVYPKPYFPHVVDTNIIDELGWHNFPGRGGPDDQISWDSVCIHRLSAPEMRAFKEMEEIRGEWKKST</sequence>
<dbReference type="Proteomes" id="UP000308652">
    <property type="component" value="Unassembled WGS sequence"/>
</dbReference>
<keyword evidence="7 10" id="KW-1133">Transmembrane helix</keyword>
<evidence type="ECO:0000256" key="6">
    <source>
        <dbReference type="ARBA" id="ARBA00022968"/>
    </source>
</evidence>
<keyword evidence="9 10" id="KW-0472">Membrane</keyword>
<dbReference type="EMBL" id="ML213601">
    <property type="protein sequence ID" value="TFK39094.1"/>
    <property type="molecule type" value="Genomic_DNA"/>
</dbReference>
<dbReference type="OrthoDB" id="3001461at2759"/>
<evidence type="ECO:0000313" key="12">
    <source>
        <dbReference type="Proteomes" id="UP000308652"/>
    </source>
</evidence>
<reference evidence="11 12" key="1">
    <citation type="journal article" date="2019" name="Nat. Ecol. Evol.">
        <title>Megaphylogeny resolves global patterns of mushroom evolution.</title>
        <authorList>
            <person name="Varga T."/>
            <person name="Krizsan K."/>
            <person name="Foldi C."/>
            <person name="Dima B."/>
            <person name="Sanchez-Garcia M."/>
            <person name="Sanchez-Ramirez S."/>
            <person name="Szollosi G.J."/>
            <person name="Szarkandi J.G."/>
            <person name="Papp V."/>
            <person name="Albert L."/>
            <person name="Andreopoulos W."/>
            <person name="Angelini C."/>
            <person name="Antonin V."/>
            <person name="Barry K.W."/>
            <person name="Bougher N.L."/>
            <person name="Buchanan P."/>
            <person name="Buyck B."/>
            <person name="Bense V."/>
            <person name="Catcheside P."/>
            <person name="Chovatia M."/>
            <person name="Cooper J."/>
            <person name="Damon W."/>
            <person name="Desjardin D."/>
            <person name="Finy P."/>
            <person name="Geml J."/>
            <person name="Haridas S."/>
            <person name="Hughes K."/>
            <person name="Justo A."/>
            <person name="Karasinski D."/>
            <person name="Kautmanova I."/>
            <person name="Kiss B."/>
            <person name="Kocsube S."/>
            <person name="Kotiranta H."/>
            <person name="LaButti K.M."/>
            <person name="Lechner B.E."/>
            <person name="Liimatainen K."/>
            <person name="Lipzen A."/>
            <person name="Lukacs Z."/>
            <person name="Mihaltcheva S."/>
            <person name="Morgado L.N."/>
            <person name="Niskanen T."/>
            <person name="Noordeloos M.E."/>
            <person name="Ohm R.A."/>
            <person name="Ortiz-Santana B."/>
            <person name="Ovrebo C."/>
            <person name="Racz N."/>
            <person name="Riley R."/>
            <person name="Savchenko A."/>
            <person name="Shiryaev A."/>
            <person name="Soop K."/>
            <person name="Spirin V."/>
            <person name="Szebenyi C."/>
            <person name="Tomsovsky M."/>
            <person name="Tulloss R.E."/>
            <person name="Uehling J."/>
            <person name="Grigoriev I.V."/>
            <person name="Vagvolgyi C."/>
            <person name="Papp T."/>
            <person name="Martin F.M."/>
            <person name="Miettinen O."/>
            <person name="Hibbett D.S."/>
            <person name="Nagy L.G."/>
        </authorList>
    </citation>
    <scope>NUCLEOTIDE SEQUENCE [LARGE SCALE GENOMIC DNA]</scope>
    <source>
        <strain evidence="11 12">CBS 166.37</strain>
    </source>
</reference>
<dbReference type="PANTHER" id="PTHR11214:SF351">
    <property type="entry name" value="BETA-1,3-GALACTOSYLTRANSFERASE PVG3"/>
    <property type="match status" value="1"/>
</dbReference>
<evidence type="ECO:0000256" key="5">
    <source>
        <dbReference type="ARBA" id="ARBA00022692"/>
    </source>
</evidence>
<keyword evidence="6 10" id="KW-0735">Signal-anchor</keyword>
<dbReference type="Gene3D" id="3.90.550.50">
    <property type="match status" value="1"/>
</dbReference>